<name>A0AAW6T1H2_9BACI</name>
<protein>
    <submittedName>
        <fullName evidence="1">Uncharacterized protein</fullName>
    </submittedName>
</protein>
<evidence type="ECO:0000313" key="2">
    <source>
        <dbReference type="Proteomes" id="UP001159179"/>
    </source>
</evidence>
<dbReference type="Pfam" id="PF18958">
    <property type="entry name" value="DUF5700"/>
    <property type="match status" value="1"/>
</dbReference>
<dbReference type="AlphaFoldDB" id="A0AAW6T1H2"/>
<reference evidence="1" key="1">
    <citation type="submission" date="2023-03" db="EMBL/GenBank/DDBJ databases">
        <title>Bacterial isolates from washroom surfaces on a university campus.</title>
        <authorList>
            <person name="Holman D.B."/>
            <person name="Gzyl K.E."/>
            <person name="Taheri A.E."/>
        </authorList>
    </citation>
    <scope>NUCLEOTIDE SEQUENCE</scope>
    <source>
        <strain evidence="1">RD03</strain>
    </source>
</reference>
<organism evidence="1 2">
    <name type="scientific">Heyndrickxia oleronia</name>
    <dbReference type="NCBI Taxonomy" id="38875"/>
    <lineage>
        <taxon>Bacteria</taxon>
        <taxon>Bacillati</taxon>
        <taxon>Bacillota</taxon>
        <taxon>Bacilli</taxon>
        <taxon>Bacillales</taxon>
        <taxon>Bacillaceae</taxon>
        <taxon>Heyndrickxia</taxon>
    </lineage>
</organism>
<proteinExistence type="predicted"/>
<gene>
    <name evidence="1" type="ORF">P5X88_26375</name>
</gene>
<comment type="caution">
    <text evidence="1">The sequence shown here is derived from an EMBL/GenBank/DDBJ whole genome shotgun (WGS) entry which is preliminary data.</text>
</comment>
<accession>A0AAW6T1H2</accession>
<evidence type="ECO:0000313" key="1">
    <source>
        <dbReference type="EMBL" id="MDH5164463.1"/>
    </source>
</evidence>
<sequence>MINLSVEIDSTLLTWLEKNYMSLDKWDDYFENYCEQNGINLPKASFVDFPDEISKDDLERLRRQVDFLNTRKEDSIAHINRFFPKVEEDIAHNLKVVLLPFGKINYGPTIGYQLYSIFPDSNLVETYLFLIHIYYHEISFINYTQRSLYVSENNHKKEDYLDYLKLLIQNEGIGNYAVIKDLETLKKQITSNYKYNYFKYANKINDKNLLVKCLETLNQISRMSNDNFEKYYKKINHIIKSEELPAINIIGLHMANSIAKAFGESTLIQVYKVEPDNFFNLYKESGDPYVDFIKDVYQPIKI</sequence>
<dbReference type="InterPro" id="IPR043754">
    <property type="entry name" value="DUF5700"/>
</dbReference>
<dbReference type="RefSeq" id="WP_280619177.1">
    <property type="nucleotide sequence ID" value="NZ_JAROYP010000032.1"/>
</dbReference>
<dbReference type="Proteomes" id="UP001159179">
    <property type="component" value="Unassembled WGS sequence"/>
</dbReference>
<dbReference type="EMBL" id="JAROYP010000032">
    <property type="protein sequence ID" value="MDH5164463.1"/>
    <property type="molecule type" value="Genomic_DNA"/>
</dbReference>